<comment type="caution">
    <text evidence="8">The sequence shown here is derived from an EMBL/GenBank/DDBJ whole genome shotgun (WGS) entry which is preliminary data.</text>
</comment>
<dbReference type="EMBL" id="JBJQND010000012">
    <property type="protein sequence ID" value="KAL3860336.1"/>
    <property type="molecule type" value="Genomic_DNA"/>
</dbReference>
<comment type="cofactor">
    <cofactor evidence="1">
        <name>FMN</name>
        <dbReference type="ChEBI" id="CHEBI:58210"/>
    </cofactor>
</comment>
<dbReference type="InterPro" id="IPR044463">
    <property type="entry name" value="DUS2_DSRM"/>
</dbReference>
<dbReference type="PROSITE" id="PS01136">
    <property type="entry name" value="UPF0034"/>
    <property type="match status" value="1"/>
</dbReference>
<dbReference type="InterPro" id="IPR013785">
    <property type="entry name" value="Aldolase_TIM"/>
</dbReference>
<protein>
    <recommendedName>
        <fullName evidence="7">DRBM domain-containing protein</fullName>
    </recommendedName>
</protein>
<dbReference type="Gene3D" id="3.20.20.70">
    <property type="entry name" value="Aldolase class I"/>
    <property type="match status" value="1"/>
</dbReference>
<dbReference type="InterPro" id="IPR035587">
    <property type="entry name" value="DUS-like_FMN-bd"/>
</dbReference>
<dbReference type="InterPro" id="IPR052582">
    <property type="entry name" value="tRNA-DUS-like"/>
</dbReference>
<dbReference type="CDD" id="cd19871">
    <property type="entry name" value="DSRM_DUS2L"/>
    <property type="match status" value="1"/>
</dbReference>
<keyword evidence="2" id="KW-0285">Flavoprotein</keyword>
<evidence type="ECO:0000259" key="7">
    <source>
        <dbReference type="PROSITE" id="PS50137"/>
    </source>
</evidence>
<dbReference type="Proteomes" id="UP001634394">
    <property type="component" value="Unassembled WGS sequence"/>
</dbReference>
<dbReference type="GO" id="GO:0003723">
    <property type="term" value="F:RNA binding"/>
    <property type="evidence" value="ECO:0007669"/>
    <property type="project" value="UniProtKB-UniRule"/>
</dbReference>
<dbReference type="Pfam" id="PF01207">
    <property type="entry name" value="Dus"/>
    <property type="match status" value="1"/>
</dbReference>
<dbReference type="PROSITE" id="PS50137">
    <property type="entry name" value="DS_RBD"/>
    <property type="match status" value="1"/>
</dbReference>
<dbReference type="PANTHER" id="PTHR45936">
    <property type="entry name" value="TRNA-DIHYDROURIDINE(20) SYNTHASE [NAD(P)+]-LIKE"/>
    <property type="match status" value="1"/>
</dbReference>
<organism evidence="8 9">
    <name type="scientific">Sinanodonta woodiana</name>
    <name type="common">Chinese pond mussel</name>
    <name type="synonym">Anodonta woodiana</name>
    <dbReference type="NCBI Taxonomy" id="1069815"/>
    <lineage>
        <taxon>Eukaryota</taxon>
        <taxon>Metazoa</taxon>
        <taxon>Spiralia</taxon>
        <taxon>Lophotrochozoa</taxon>
        <taxon>Mollusca</taxon>
        <taxon>Bivalvia</taxon>
        <taxon>Autobranchia</taxon>
        <taxon>Heteroconchia</taxon>
        <taxon>Palaeoheterodonta</taxon>
        <taxon>Unionida</taxon>
        <taxon>Unionoidea</taxon>
        <taxon>Unionidae</taxon>
        <taxon>Unioninae</taxon>
        <taxon>Sinanodonta</taxon>
    </lineage>
</organism>
<evidence type="ECO:0000256" key="6">
    <source>
        <dbReference type="PROSITE-ProRule" id="PRU00266"/>
    </source>
</evidence>
<evidence type="ECO:0000256" key="3">
    <source>
        <dbReference type="ARBA" id="ARBA00022643"/>
    </source>
</evidence>
<dbReference type="Gene3D" id="3.30.160.20">
    <property type="match status" value="1"/>
</dbReference>
<gene>
    <name evidence="8" type="ORF">ACJMK2_010475</name>
</gene>
<dbReference type="GO" id="GO:0002943">
    <property type="term" value="P:tRNA dihydrouridine synthesis"/>
    <property type="evidence" value="ECO:0007669"/>
    <property type="project" value="UniProtKB-ARBA"/>
</dbReference>
<evidence type="ECO:0000256" key="2">
    <source>
        <dbReference type="ARBA" id="ARBA00022630"/>
    </source>
</evidence>
<keyword evidence="3" id="KW-0288">FMN</keyword>
<dbReference type="Pfam" id="PF00035">
    <property type="entry name" value="dsrm"/>
    <property type="match status" value="1"/>
</dbReference>
<accession>A0ABD3VGR7</accession>
<dbReference type="GO" id="GO:0016491">
    <property type="term" value="F:oxidoreductase activity"/>
    <property type="evidence" value="ECO:0007669"/>
    <property type="project" value="UniProtKB-KW"/>
</dbReference>
<keyword evidence="5" id="KW-0560">Oxidoreductase</keyword>
<dbReference type="SMART" id="SM00358">
    <property type="entry name" value="DSRM"/>
    <property type="match status" value="1"/>
</dbReference>
<evidence type="ECO:0000256" key="5">
    <source>
        <dbReference type="ARBA" id="ARBA00023002"/>
    </source>
</evidence>
<dbReference type="AlphaFoldDB" id="A0ABD3VGR7"/>
<keyword evidence="9" id="KW-1185">Reference proteome</keyword>
<dbReference type="PANTHER" id="PTHR45936:SF1">
    <property type="entry name" value="TRNA-DIHYDROURIDINE(20) SYNTHASE [NAD(P)+]-LIKE"/>
    <property type="match status" value="1"/>
</dbReference>
<dbReference type="SUPFAM" id="SSF51395">
    <property type="entry name" value="FMN-linked oxidoreductases"/>
    <property type="match status" value="1"/>
</dbReference>
<sequence length="461" mass="52553">MDHKKSMDYRKKIILAPMVRISTLPMRLLALEYGADIVFCEEIIDYKILSAKRIENNLLGTIDYVLSDETIVFRTHPKERDKLVFQLGTSDPKRAVAAAMKIEKDISAIDVNMGCPKLFSLKGGMGAALLSEPDKAKEILSALVKCLSIPVTCKIRILPTLQETLNFVKLIESTGISAVTIHGRTKEERPQHQNHNDVIKAAAQVLRIPVIANGGSKEITEFADIEKFRKETGASSVMIARAAQWNPSIFRKEGNLPLFEVIRRYIQICIDLDNMFTNTKYCVLQMMHDDMDKEEGIQSQTSATMAQLSEIWDMKGYYEAVNTKRQILKKEMERKMNSAFGIKRRKLENGRMLIEMPTRFIRKDYPASISPKLKLYEWTHRNKVNLPEYKTVERPDDHCYNSTVTVEEKSYTSCYWEKSKRLAEQAAAITCLIVLGENDGKKEGCSNINDDIARIWRAGDI</sequence>
<keyword evidence="4" id="KW-0819">tRNA processing</keyword>
<evidence type="ECO:0000256" key="1">
    <source>
        <dbReference type="ARBA" id="ARBA00001917"/>
    </source>
</evidence>
<name>A0ABD3VGR7_SINWO</name>
<dbReference type="InterPro" id="IPR018517">
    <property type="entry name" value="tRNA_hU_synthase_CS"/>
</dbReference>
<proteinExistence type="predicted"/>
<feature type="domain" description="DRBM" evidence="7">
    <location>
        <begin position="370"/>
        <end position="437"/>
    </location>
</feature>
<dbReference type="SUPFAM" id="SSF54768">
    <property type="entry name" value="dsRNA-binding domain-like"/>
    <property type="match status" value="1"/>
</dbReference>
<evidence type="ECO:0000256" key="4">
    <source>
        <dbReference type="ARBA" id="ARBA00022694"/>
    </source>
</evidence>
<reference evidence="8 9" key="1">
    <citation type="submission" date="2024-11" db="EMBL/GenBank/DDBJ databases">
        <title>Chromosome-level genome assembly of the freshwater bivalve Anodonta woodiana.</title>
        <authorList>
            <person name="Chen X."/>
        </authorList>
    </citation>
    <scope>NUCLEOTIDE SEQUENCE [LARGE SCALE GENOMIC DNA]</scope>
    <source>
        <strain evidence="8">MN2024</strain>
        <tissue evidence="8">Gills</tissue>
    </source>
</reference>
<dbReference type="CDD" id="cd02801">
    <property type="entry name" value="DUS_like_FMN"/>
    <property type="match status" value="1"/>
</dbReference>
<dbReference type="InterPro" id="IPR014720">
    <property type="entry name" value="dsRBD_dom"/>
</dbReference>
<evidence type="ECO:0000313" key="8">
    <source>
        <dbReference type="EMBL" id="KAL3860336.1"/>
    </source>
</evidence>
<keyword evidence="6" id="KW-0694">RNA-binding</keyword>
<evidence type="ECO:0000313" key="9">
    <source>
        <dbReference type="Proteomes" id="UP001634394"/>
    </source>
</evidence>